<protein>
    <submittedName>
        <fullName evidence="1">Uncharacterized protein</fullName>
    </submittedName>
</protein>
<gene>
    <name evidence="1" type="ORF">HELGO_WM74949</name>
</gene>
<proteinExistence type="predicted"/>
<organism evidence="1">
    <name type="scientific">uncultured Sulfurovum sp</name>
    <dbReference type="NCBI Taxonomy" id="269237"/>
    <lineage>
        <taxon>Bacteria</taxon>
        <taxon>Pseudomonadati</taxon>
        <taxon>Campylobacterota</taxon>
        <taxon>Epsilonproteobacteria</taxon>
        <taxon>Campylobacterales</taxon>
        <taxon>Sulfurovaceae</taxon>
        <taxon>Sulfurovum</taxon>
        <taxon>environmental samples</taxon>
    </lineage>
</organism>
<dbReference type="EMBL" id="CACVAS010000019">
    <property type="protein sequence ID" value="CAA6801047.1"/>
    <property type="molecule type" value="Genomic_DNA"/>
</dbReference>
<sequence length="44" mass="5304">MKYLAYLSFFMLAMMMYSKLTSINHKINNIQADIREMKEVQNEN</sequence>
<evidence type="ECO:0000313" key="1">
    <source>
        <dbReference type="EMBL" id="CAA6801047.1"/>
    </source>
</evidence>
<dbReference type="AlphaFoldDB" id="A0A6S6S6B2"/>
<accession>A0A6S6S6B2</accession>
<reference evidence="1" key="1">
    <citation type="submission" date="2020-01" db="EMBL/GenBank/DDBJ databases">
        <authorList>
            <person name="Meier V. D."/>
            <person name="Meier V D."/>
        </authorList>
    </citation>
    <scope>NUCLEOTIDE SEQUENCE</scope>
    <source>
        <strain evidence="1">HLG_WM_MAG_01</strain>
    </source>
</reference>
<name>A0A6S6S6B2_9BACT</name>